<sequence>MLTGLTQPLTGFENHRGGTVLGPRRRRWGRWSRVPATEPVTASTAWFRAAW</sequence>
<comment type="caution">
    <text evidence="2">The sequence shown here is derived from an EMBL/GenBank/DDBJ whole genome shotgun (WGS) entry which is preliminary data.</text>
</comment>
<evidence type="ECO:0000256" key="1">
    <source>
        <dbReference type="SAM" id="MobiDB-lite"/>
    </source>
</evidence>
<reference evidence="2 3" key="1">
    <citation type="submission" date="2017-02" db="EMBL/GenBank/DDBJ databases">
        <title>Complete genome sequences of Mycobacterium kansasii strains isolated from rhesus macaques.</title>
        <authorList>
            <person name="Panda A."/>
            <person name="Nagaraj S."/>
            <person name="Zhao X."/>
            <person name="Tettelin H."/>
            <person name="Detolla L.J."/>
        </authorList>
    </citation>
    <scope>NUCLEOTIDE SEQUENCE [LARGE SCALE GENOMIC DNA]</scope>
    <source>
        <strain evidence="2 3">11-3469</strain>
    </source>
</reference>
<accession>A0A1V3X0V4</accession>
<protein>
    <submittedName>
        <fullName evidence="2">Putative adenosylcobyric acid synthase</fullName>
    </submittedName>
</protein>
<proteinExistence type="predicted"/>
<evidence type="ECO:0000313" key="2">
    <source>
        <dbReference type="EMBL" id="OOK72698.1"/>
    </source>
</evidence>
<dbReference type="AlphaFoldDB" id="A0A1V3X0V4"/>
<dbReference type="EMBL" id="MVBN01000005">
    <property type="protein sequence ID" value="OOK72698.1"/>
    <property type="molecule type" value="Genomic_DNA"/>
</dbReference>
<feature type="region of interest" description="Disordered" evidence="1">
    <location>
        <begin position="1"/>
        <end position="21"/>
    </location>
</feature>
<gene>
    <name evidence="2" type="ORF">BZL29_5176</name>
</gene>
<organism evidence="2 3">
    <name type="scientific">Mycobacterium kansasii</name>
    <dbReference type="NCBI Taxonomy" id="1768"/>
    <lineage>
        <taxon>Bacteria</taxon>
        <taxon>Bacillati</taxon>
        <taxon>Actinomycetota</taxon>
        <taxon>Actinomycetes</taxon>
        <taxon>Mycobacteriales</taxon>
        <taxon>Mycobacteriaceae</taxon>
        <taxon>Mycobacterium</taxon>
    </lineage>
</organism>
<evidence type="ECO:0000313" key="3">
    <source>
        <dbReference type="Proteomes" id="UP000188532"/>
    </source>
</evidence>
<dbReference type="Proteomes" id="UP000188532">
    <property type="component" value="Unassembled WGS sequence"/>
</dbReference>
<name>A0A1V3X0V4_MYCKA</name>